<dbReference type="InterPro" id="IPR020843">
    <property type="entry name" value="ER"/>
</dbReference>
<accession>A0A9W6QJX8</accession>
<dbReference type="InterPro" id="IPR036291">
    <property type="entry name" value="NAD(P)-bd_dom_sf"/>
</dbReference>
<dbReference type="PANTHER" id="PTHR11695:SF294">
    <property type="entry name" value="RETICULON-4-INTERACTING PROTEIN 1, MITOCHONDRIAL"/>
    <property type="match status" value="1"/>
</dbReference>
<dbReference type="GO" id="GO:0016491">
    <property type="term" value="F:oxidoreductase activity"/>
    <property type="evidence" value="ECO:0007669"/>
    <property type="project" value="InterPro"/>
</dbReference>
<organism evidence="2 3">
    <name type="scientific">Actinokineospora globicatena</name>
    <dbReference type="NCBI Taxonomy" id="103729"/>
    <lineage>
        <taxon>Bacteria</taxon>
        <taxon>Bacillati</taxon>
        <taxon>Actinomycetota</taxon>
        <taxon>Actinomycetes</taxon>
        <taxon>Pseudonocardiales</taxon>
        <taxon>Pseudonocardiaceae</taxon>
        <taxon>Actinokineospora</taxon>
    </lineage>
</organism>
<comment type="caution">
    <text evidence="2">The sequence shown here is derived from an EMBL/GenBank/DDBJ whole genome shotgun (WGS) entry which is preliminary data.</text>
</comment>
<dbReference type="AlphaFoldDB" id="A0A9W6QJX8"/>
<evidence type="ECO:0000259" key="1">
    <source>
        <dbReference type="SMART" id="SM00829"/>
    </source>
</evidence>
<reference evidence="2" key="1">
    <citation type="submission" date="2023-02" db="EMBL/GenBank/DDBJ databases">
        <title>Actinokineospora globicatena NBRC 15670.</title>
        <authorList>
            <person name="Ichikawa N."/>
            <person name="Sato H."/>
            <person name="Tonouchi N."/>
        </authorList>
    </citation>
    <scope>NUCLEOTIDE SEQUENCE</scope>
    <source>
        <strain evidence="2">NBRC 15670</strain>
    </source>
</reference>
<evidence type="ECO:0000313" key="2">
    <source>
        <dbReference type="EMBL" id="GLW90040.1"/>
    </source>
</evidence>
<gene>
    <name evidence="2" type="ORF">Aglo03_08560</name>
</gene>
<dbReference type="CDD" id="cd05289">
    <property type="entry name" value="MDR_like_2"/>
    <property type="match status" value="1"/>
</dbReference>
<dbReference type="Pfam" id="PF08240">
    <property type="entry name" value="ADH_N"/>
    <property type="match status" value="1"/>
</dbReference>
<dbReference type="InterPro" id="IPR050700">
    <property type="entry name" value="YIM1/Zinc_Alcohol_DH_Fams"/>
</dbReference>
<dbReference type="SUPFAM" id="SSF51735">
    <property type="entry name" value="NAD(P)-binding Rossmann-fold domains"/>
    <property type="match status" value="1"/>
</dbReference>
<dbReference type="InterPro" id="IPR011032">
    <property type="entry name" value="GroES-like_sf"/>
</dbReference>
<dbReference type="Pfam" id="PF13602">
    <property type="entry name" value="ADH_zinc_N_2"/>
    <property type="match status" value="1"/>
</dbReference>
<evidence type="ECO:0000313" key="3">
    <source>
        <dbReference type="Proteomes" id="UP001165042"/>
    </source>
</evidence>
<name>A0A9W6QJX8_9PSEU</name>
<feature type="domain" description="Enoyl reductase (ER)" evidence="1">
    <location>
        <begin position="24"/>
        <end position="324"/>
    </location>
</feature>
<dbReference type="Gene3D" id="3.40.50.720">
    <property type="entry name" value="NAD(P)-binding Rossmann-like Domain"/>
    <property type="match status" value="1"/>
</dbReference>
<dbReference type="PANTHER" id="PTHR11695">
    <property type="entry name" value="ALCOHOL DEHYDROGENASE RELATED"/>
    <property type="match status" value="1"/>
</dbReference>
<dbReference type="InterPro" id="IPR013154">
    <property type="entry name" value="ADH-like_N"/>
</dbReference>
<dbReference type="SMART" id="SM00829">
    <property type="entry name" value="PKS_ER"/>
    <property type="match status" value="1"/>
</dbReference>
<dbReference type="RefSeq" id="WP_285607728.1">
    <property type="nucleotide sequence ID" value="NZ_BSSD01000001.1"/>
</dbReference>
<dbReference type="Proteomes" id="UP001165042">
    <property type="component" value="Unassembled WGS sequence"/>
</dbReference>
<sequence>MDDRDGRATAAAGTMTAVGQRVLGGPDVLRSHTRPRPRPGPGEVLVRVLATSLNPTDWVHRRVEGFLGPIRRDDPPRVLGWDLSGVVAEVGFGVTYHDVGDPVFGLLPYPCGHGAAAEYAVAPARALARKPVTVSHAQAAAISLVGVTAWQALVETAHLRPGHRVLVHAAAGGVGHAAVQIAAGLGAHVVATAGAAHHDFVAACGACQVVDYPTTPFEDVVRDIDIVLDTVGGDYPRRSARTLRDGVGTIVSLVLDNTERITDLAGVRHRLMLVESSHDSISRIEELVADSLLAPRIEAEFPLERAAEGHRAGETGHVAGKVVLTV</sequence>
<dbReference type="Gene3D" id="3.90.180.10">
    <property type="entry name" value="Medium-chain alcohol dehydrogenases, catalytic domain"/>
    <property type="match status" value="1"/>
</dbReference>
<keyword evidence="3" id="KW-1185">Reference proteome</keyword>
<dbReference type="SUPFAM" id="SSF50129">
    <property type="entry name" value="GroES-like"/>
    <property type="match status" value="1"/>
</dbReference>
<dbReference type="EMBL" id="BSSD01000001">
    <property type="protein sequence ID" value="GLW90040.1"/>
    <property type="molecule type" value="Genomic_DNA"/>
</dbReference>
<protein>
    <submittedName>
        <fullName evidence="2">NADPH:quinone reductase</fullName>
    </submittedName>
</protein>
<proteinExistence type="predicted"/>